<comment type="caution">
    <text evidence="5">The sequence shown here is derived from an EMBL/GenBank/DDBJ whole genome shotgun (WGS) entry which is preliminary data.</text>
</comment>
<dbReference type="PIRSF" id="PIRSF002148">
    <property type="entry name" value="Ribosomal_S21e"/>
    <property type="match status" value="1"/>
</dbReference>
<dbReference type="GO" id="GO:0006412">
    <property type="term" value="P:translation"/>
    <property type="evidence" value="ECO:0007669"/>
    <property type="project" value="InterPro"/>
</dbReference>
<organism evidence="5 6">
    <name type="scientific">Hondaea fermentalgiana</name>
    <dbReference type="NCBI Taxonomy" id="2315210"/>
    <lineage>
        <taxon>Eukaryota</taxon>
        <taxon>Sar</taxon>
        <taxon>Stramenopiles</taxon>
        <taxon>Bigyra</taxon>
        <taxon>Labyrinthulomycetes</taxon>
        <taxon>Thraustochytrida</taxon>
        <taxon>Thraustochytriidae</taxon>
        <taxon>Hondaea</taxon>
    </lineage>
</organism>
<dbReference type="Pfam" id="PF01249">
    <property type="entry name" value="Ribosomal_S21e"/>
    <property type="match status" value="1"/>
</dbReference>
<keyword evidence="3 4" id="KW-0687">Ribonucleoprotein</keyword>
<dbReference type="EMBL" id="BEYU01000078">
    <property type="protein sequence ID" value="GBG30591.1"/>
    <property type="molecule type" value="Genomic_DNA"/>
</dbReference>
<dbReference type="OrthoDB" id="278325at2759"/>
<dbReference type="AlphaFoldDB" id="A0A2R5GQF8"/>
<evidence type="ECO:0000313" key="6">
    <source>
        <dbReference type="Proteomes" id="UP000241890"/>
    </source>
</evidence>
<name>A0A2R5GQF8_9STRA</name>
<sequence length="82" mass="9031">MQNDAGENVDLYIPRKCSWTKRLITSQDKGSIQINVGHVDPDTGLYTGKFTPIALSGYIRSKGEGDMALTALASKIQEEEEE</sequence>
<evidence type="ECO:0000256" key="4">
    <source>
        <dbReference type="PIRNR" id="PIRNR002148"/>
    </source>
</evidence>
<dbReference type="GO" id="GO:0005840">
    <property type="term" value="C:ribosome"/>
    <property type="evidence" value="ECO:0007669"/>
    <property type="project" value="UniProtKB-KW"/>
</dbReference>
<dbReference type="GO" id="GO:1990904">
    <property type="term" value="C:ribonucleoprotein complex"/>
    <property type="evidence" value="ECO:0007669"/>
    <property type="project" value="UniProtKB-KW"/>
</dbReference>
<dbReference type="Proteomes" id="UP000241890">
    <property type="component" value="Unassembled WGS sequence"/>
</dbReference>
<evidence type="ECO:0000256" key="2">
    <source>
        <dbReference type="ARBA" id="ARBA00022980"/>
    </source>
</evidence>
<reference evidence="5 6" key="1">
    <citation type="submission" date="2017-12" db="EMBL/GenBank/DDBJ databases">
        <title>Sequencing, de novo assembly and annotation of complete genome of a new Thraustochytrid species, strain FCC1311.</title>
        <authorList>
            <person name="Sedici K."/>
            <person name="Godart F."/>
            <person name="Aiese Cigliano R."/>
            <person name="Sanseverino W."/>
            <person name="Barakat M."/>
            <person name="Ortet P."/>
            <person name="Marechal E."/>
            <person name="Cagnac O."/>
            <person name="Amato A."/>
        </authorList>
    </citation>
    <scope>NUCLEOTIDE SEQUENCE [LARGE SCALE GENOMIC DNA]</scope>
</reference>
<evidence type="ECO:0000256" key="1">
    <source>
        <dbReference type="ARBA" id="ARBA00010228"/>
    </source>
</evidence>
<keyword evidence="6" id="KW-1185">Reference proteome</keyword>
<evidence type="ECO:0000256" key="3">
    <source>
        <dbReference type="ARBA" id="ARBA00023274"/>
    </source>
</evidence>
<dbReference type="Gene3D" id="3.30.1230.20">
    <property type="match status" value="1"/>
</dbReference>
<accession>A0A2R5GQF8</accession>
<dbReference type="PANTHER" id="PTHR10442">
    <property type="entry name" value="40S RIBOSOMAL PROTEIN S21"/>
    <property type="match status" value="1"/>
</dbReference>
<gene>
    <name evidence="5" type="ORF">FCC1311_068112</name>
</gene>
<keyword evidence="2 4" id="KW-0689">Ribosomal protein</keyword>
<dbReference type="InterPro" id="IPR038579">
    <property type="entry name" value="Ribosomal_eS21_sf"/>
</dbReference>
<evidence type="ECO:0000313" key="5">
    <source>
        <dbReference type="EMBL" id="GBG30591.1"/>
    </source>
</evidence>
<protein>
    <recommendedName>
        <fullName evidence="4">40S ribosomal protein S21</fullName>
    </recommendedName>
</protein>
<dbReference type="GO" id="GO:0003735">
    <property type="term" value="F:structural constituent of ribosome"/>
    <property type="evidence" value="ECO:0007669"/>
    <property type="project" value="InterPro"/>
</dbReference>
<proteinExistence type="inferred from homology"/>
<dbReference type="InterPro" id="IPR001931">
    <property type="entry name" value="Ribosomal_eS21"/>
</dbReference>
<dbReference type="InParanoid" id="A0A2R5GQF8"/>
<dbReference type="FunCoup" id="A0A2R5GQF8">
    <property type="interactions" value="347"/>
</dbReference>
<dbReference type="FunFam" id="3.30.1230.20:FF:000008">
    <property type="entry name" value="40S ribosomal protein S21"/>
    <property type="match status" value="1"/>
</dbReference>
<comment type="similarity">
    <text evidence="1 4">Belongs to the eukaryotic ribosomal protein eS21 family.</text>
</comment>